<dbReference type="EMBL" id="CP058559">
    <property type="protein sequence ID" value="QNO15651.1"/>
    <property type="molecule type" value="Genomic_DNA"/>
</dbReference>
<organism evidence="1 2">
    <name type="scientific">Alkalicella caledoniensis</name>
    <dbReference type="NCBI Taxonomy" id="2731377"/>
    <lineage>
        <taxon>Bacteria</taxon>
        <taxon>Bacillati</taxon>
        <taxon>Bacillota</taxon>
        <taxon>Clostridia</taxon>
        <taxon>Eubacteriales</taxon>
        <taxon>Proteinivoracaceae</taxon>
        <taxon>Alkalicella</taxon>
    </lineage>
</organism>
<evidence type="ECO:0000313" key="2">
    <source>
        <dbReference type="Proteomes" id="UP000516160"/>
    </source>
</evidence>
<dbReference type="KEGG" id="acae:HYG86_13130"/>
<keyword evidence="2" id="KW-1185">Reference proteome</keyword>
<dbReference type="Proteomes" id="UP000516160">
    <property type="component" value="Chromosome"/>
</dbReference>
<evidence type="ECO:0000313" key="1">
    <source>
        <dbReference type="EMBL" id="QNO15651.1"/>
    </source>
</evidence>
<accession>A0A7G9WAD9</accession>
<dbReference type="AlphaFoldDB" id="A0A7G9WAD9"/>
<sequence>MVFLITFIFVFLVFAMEVGAIALKITGMEIGNARFQALSALTGTGFTTKESDVIIKDKMRREL</sequence>
<proteinExistence type="predicted"/>
<name>A0A7G9WAD9_ALKCA</name>
<dbReference type="RefSeq" id="WP_213166059.1">
    <property type="nucleotide sequence ID" value="NZ_CP058559.1"/>
</dbReference>
<protein>
    <submittedName>
        <fullName evidence="1">Uncharacterized protein</fullName>
    </submittedName>
</protein>
<gene>
    <name evidence="1" type="ORF">HYG86_13130</name>
</gene>
<reference evidence="1 2" key="1">
    <citation type="submission" date="2020-07" db="EMBL/GenBank/DDBJ databases">
        <title>Alkalicella. sp. LB2 genome.</title>
        <authorList>
            <person name="Postec A."/>
            <person name="Quemeneur M."/>
        </authorList>
    </citation>
    <scope>NUCLEOTIDE SEQUENCE [LARGE SCALE GENOMIC DNA]</scope>
    <source>
        <strain evidence="1 2">LB2</strain>
    </source>
</reference>